<feature type="compositionally biased region" description="Basic and acidic residues" evidence="1">
    <location>
        <begin position="381"/>
        <end position="390"/>
    </location>
</feature>
<feature type="domain" description="U1-type" evidence="2">
    <location>
        <begin position="350"/>
        <end position="384"/>
    </location>
</feature>
<evidence type="ECO:0000313" key="3">
    <source>
        <dbReference type="EMBL" id="CAL1548431.1"/>
    </source>
</evidence>
<dbReference type="GO" id="GO:0003676">
    <property type="term" value="F:nucleic acid binding"/>
    <property type="evidence" value="ECO:0007669"/>
    <property type="project" value="InterPro"/>
</dbReference>
<evidence type="ECO:0000259" key="2">
    <source>
        <dbReference type="SMART" id="SM00451"/>
    </source>
</evidence>
<comment type="caution">
    <text evidence="3">The sequence shown here is derived from an EMBL/GenBank/DDBJ whole genome shotgun (WGS) entry which is preliminary data.</text>
</comment>
<dbReference type="SUPFAM" id="SSF57667">
    <property type="entry name" value="beta-beta-alpha zinc fingers"/>
    <property type="match status" value="3"/>
</dbReference>
<feature type="region of interest" description="Disordered" evidence="1">
    <location>
        <begin position="227"/>
        <end position="263"/>
    </location>
</feature>
<gene>
    <name evidence="3" type="ORF">GSLYS_00021748001</name>
</gene>
<feature type="compositionally biased region" description="Polar residues" evidence="1">
    <location>
        <begin position="112"/>
        <end position="122"/>
    </location>
</feature>
<proteinExistence type="predicted"/>
<dbReference type="InterPro" id="IPR052644">
    <property type="entry name" value="ZMAT3"/>
</dbReference>
<feature type="region of interest" description="Disordered" evidence="1">
    <location>
        <begin position="108"/>
        <end position="130"/>
    </location>
</feature>
<dbReference type="Proteomes" id="UP001497497">
    <property type="component" value="Unassembled WGS sequence"/>
</dbReference>
<dbReference type="AlphaFoldDB" id="A0AAV2IMR0"/>
<evidence type="ECO:0000256" key="1">
    <source>
        <dbReference type="SAM" id="MobiDB-lite"/>
    </source>
</evidence>
<dbReference type="PANTHER" id="PTHR46786:SF1">
    <property type="entry name" value="ZINC FINGER MATRIN-TYPE PROTEIN 3"/>
    <property type="match status" value="1"/>
</dbReference>
<accession>A0AAV2IMR0</accession>
<dbReference type="PANTHER" id="PTHR46786">
    <property type="entry name" value="ZINC FINGER MATRIN-TYPE PROTEIN 3"/>
    <property type="match status" value="1"/>
</dbReference>
<keyword evidence="4" id="KW-1185">Reference proteome</keyword>
<protein>
    <recommendedName>
        <fullName evidence="2">U1-type domain-containing protein</fullName>
    </recommendedName>
</protein>
<dbReference type="GO" id="GO:0008270">
    <property type="term" value="F:zinc ion binding"/>
    <property type="evidence" value="ECO:0007669"/>
    <property type="project" value="InterPro"/>
</dbReference>
<feature type="domain" description="U1-type" evidence="2">
    <location>
        <begin position="274"/>
        <end position="308"/>
    </location>
</feature>
<dbReference type="SMART" id="SM00451">
    <property type="entry name" value="ZnF_U1"/>
    <property type="match status" value="3"/>
</dbReference>
<reference evidence="3 4" key="1">
    <citation type="submission" date="2024-04" db="EMBL/GenBank/DDBJ databases">
        <authorList>
            <consortium name="Genoscope - CEA"/>
            <person name="William W."/>
        </authorList>
    </citation>
    <scope>NUCLEOTIDE SEQUENCE [LARGE SCALE GENOMIC DNA]</scope>
</reference>
<dbReference type="InterPro" id="IPR003604">
    <property type="entry name" value="Matrin/U1-like-C_Znf_C2H2"/>
</dbReference>
<dbReference type="Pfam" id="PF12874">
    <property type="entry name" value="zf-met"/>
    <property type="match status" value="3"/>
</dbReference>
<evidence type="ECO:0000313" key="4">
    <source>
        <dbReference type="Proteomes" id="UP001497497"/>
    </source>
</evidence>
<dbReference type="EMBL" id="CAXITT010001349">
    <property type="protein sequence ID" value="CAL1548431.1"/>
    <property type="molecule type" value="Genomic_DNA"/>
</dbReference>
<feature type="compositionally biased region" description="Polar residues" evidence="1">
    <location>
        <begin position="234"/>
        <end position="247"/>
    </location>
</feature>
<organism evidence="3 4">
    <name type="scientific">Lymnaea stagnalis</name>
    <name type="common">Great pond snail</name>
    <name type="synonym">Helix stagnalis</name>
    <dbReference type="NCBI Taxonomy" id="6523"/>
    <lineage>
        <taxon>Eukaryota</taxon>
        <taxon>Metazoa</taxon>
        <taxon>Spiralia</taxon>
        <taxon>Lophotrochozoa</taxon>
        <taxon>Mollusca</taxon>
        <taxon>Gastropoda</taxon>
        <taxon>Heterobranchia</taxon>
        <taxon>Euthyneura</taxon>
        <taxon>Panpulmonata</taxon>
        <taxon>Hygrophila</taxon>
        <taxon>Lymnaeoidea</taxon>
        <taxon>Lymnaeidae</taxon>
        <taxon>Lymnaea</taxon>
    </lineage>
</organism>
<feature type="domain" description="U1-type" evidence="2">
    <location>
        <begin position="203"/>
        <end position="237"/>
    </location>
</feature>
<dbReference type="InterPro" id="IPR036236">
    <property type="entry name" value="Znf_C2H2_sf"/>
</dbReference>
<feature type="region of interest" description="Disordered" evidence="1">
    <location>
        <begin position="366"/>
        <end position="390"/>
    </location>
</feature>
<dbReference type="Gene3D" id="3.30.160.60">
    <property type="entry name" value="Classic Zinc Finger"/>
    <property type="match status" value="3"/>
</dbReference>
<sequence>MATNALEVIEYNRGLKNKILQLFRAKIVPANFVMLIPKYGINVLTDSDIARIRKNMDHKIDEDVNLDLLDLMTKYDGWFDCLIKCLGDFELKQSYLIPLFEKLKSDFDAENNGPNRDPNTTEPKLLDEPNGEEIESDFVLTLNREKDTAGVGVLVSGAVAGVGVVVSGAVVEPNVPSNNTSNITSTLEHLSLNNNHGQWSFENGKGRCNVCEIELTSLQHKNEHLAGQKHSKKTGQWSNQLTSQSDFCRTPTGKGIPSIERSSTTQSTFQDLQRNQSFCEICSLALTSPEHAGQHYAGKNHNKRVEQEKIKNGTNCQIGNKEIIGVSVVSPENGKNPAGALNKPYDLDDKGRGYCNVCGVGLTSKQNADDHLKGRNHKKKLETWDPSKPM</sequence>
<dbReference type="InterPro" id="IPR013087">
    <property type="entry name" value="Znf_C2H2_type"/>
</dbReference>
<name>A0AAV2IMR0_LYMST</name>